<evidence type="ECO:0000256" key="2">
    <source>
        <dbReference type="ARBA" id="ARBA00022692"/>
    </source>
</evidence>
<feature type="transmembrane region" description="Helical" evidence="7">
    <location>
        <begin position="42"/>
        <end position="60"/>
    </location>
</feature>
<reference evidence="9 10" key="1">
    <citation type="submission" date="2015-01" db="EMBL/GenBank/DDBJ databases">
        <title>The Genome Sequence of Capronia semiimmersa CBS27337.</title>
        <authorList>
            <consortium name="The Broad Institute Genomics Platform"/>
            <person name="Cuomo C."/>
            <person name="de Hoog S."/>
            <person name="Gorbushina A."/>
            <person name="Stielow B."/>
            <person name="Teixiera M."/>
            <person name="Abouelleil A."/>
            <person name="Chapman S.B."/>
            <person name="Priest M."/>
            <person name="Young S.K."/>
            <person name="Wortman J."/>
            <person name="Nusbaum C."/>
            <person name="Birren B."/>
        </authorList>
    </citation>
    <scope>NUCLEOTIDE SEQUENCE [LARGE SCALE GENOMIC DNA]</scope>
    <source>
        <strain evidence="9 10">CBS 27337</strain>
    </source>
</reference>
<feature type="compositionally biased region" description="Basic and acidic residues" evidence="6">
    <location>
        <begin position="339"/>
        <end position="348"/>
    </location>
</feature>
<evidence type="ECO:0000256" key="7">
    <source>
        <dbReference type="SAM" id="Phobius"/>
    </source>
</evidence>
<keyword evidence="4 7" id="KW-0472">Membrane</keyword>
<evidence type="ECO:0000313" key="10">
    <source>
        <dbReference type="Proteomes" id="UP000054266"/>
    </source>
</evidence>
<comment type="subcellular location">
    <subcellularLocation>
        <location evidence="1">Membrane</location>
        <topology evidence="1">Multi-pass membrane protein</topology>
    </subcellularLocation>
</comment>
<dbReference type="InterPro" id="IPR052337">
    <property type="entry name" value="SAT4-like"/>
</dbReference>
<sequence>MGAPFVVESWIWYSVTVCMVIARVAVRLMHFKSVLRLQTEDYVMVFLTCLYTILIAFLNIDLNVSTNLIDPAHPVTLTPDEISRRTWGAKTVLLVEQCMCAVQWGTKCCLLLLYWRLTQNLRQALVVKVAAAYVAVSYVIMEIFYFGVWCRPFHDYWQTPTNNVQCTTALHHLIMNLVFNLSSDILILSIPLPLLVRAHLPTKKKALLVFPFSLGLFTLLCAILSKRLSFTHPYSSQWVYWYCREASTAMIVSNMPYSWALIRKIFNLRSFFGDSTTGHMQAGQPRELTGHSLGILQLDSLTRSRQVSHSDAEHGKLSWQKLKLHTSKEDTPKAWVDRNEFGKDKEINVDATPASSSTSSAGSVRRPPPTARTDWTLDRLYPLDDEGLTAPDPLQRRYEGV</sequence>
<dbReference type="InterPro" id="IPR049326">
    <property type="entry name" value="Rhodopsin_dom_fungi"/>
</dbReference>
<organism evidence="9 10">
    <name type="scientific">Phialophora macrospora</name>
    <dbReference type="NCBI Taxonomy" id="1851006"/>
    <lineage>
        <taxon>Eukaryota</taxon>
        <taxon>Fungi</taxon>
        <taxon>Dikarya</taxon>
        <taxon>Ascomycota</taxon>
        <taxon>Pezizomycotina</taxon>
        <taxon>Eurotiomycetes</taxon>
        <taxon>Chaetothyriomycetidae</taxon>
        <taxon>Chaetothyriales</taxon>
        <taxon>Herpotrichiellaceae</taxon>
        <taxon>Phialophora</taxon>
    </lineage>
</organism>
<accession>A0A0D2CZL0</accession>
<feature type="transmembrane region" description="Helical" evidence="7">
    <location>
        <begin position="206"/>
        <end position="225"/>
    </location>
</feature>
<name>A0A0D2CZL0_9EURO</name>
<dbReference type="PANTHER" id="PTHR33048">
    <property type="entry name" value="PTH11-LIKE INTEGRAL MEMBRANE PROTEIN (AFU_ORTHOLOGUE AFUA_5G11245)"/>
    <property type="match status" value="1"/>
</dbReference>
<gene>
    <name evidence="9" type="ORF">PV04_02921</name>
</gene>
<evidence type="ECO:0000256" key="3">
    <source>
        <dbReference type="ARBA" id="ARBA00022989"/>
    </source>
</evidence>
<proteinExistence type="inferred from homology"/>
<dbReference type="Proteomes" id="UP000054266">
    <property type="component" value="Unassembled WGS sequence"/>
</dbReference>
<evidence type="ECO:0000256" key="4">
    <source>
        <dbReference type="ARBA" id="ARBA00023136"/>
    </source>
</evidence>
<keyword evidence="10" id="KW-1185">Reference proteome</keyword>
<keyword evidence="2 7" id="KW-0812">Transmembrane</keyword>
<dbReference type="AlphaFoldDB" id="A0A0D2CZL0"/>
<evidence type="ECO:0000256" key="5">
    <source>
        <dbReference type="ARBA" id="ARBA00038359"/>
    </source>
</evidence>
<dbReference type="Pfam" id="PF20684">
    <property type="entry name" value="Fung_rhodopsin"/>
    <property type="match status" value="1"/>
</dbReference>
<feature type="region of interest" description="Disordered" evidence="6">
    <location>
        <begin position="339"/>
        <end position="378"/>
    </location>
</feature>
<dbReference type="PANTHER" id="PTHR33048:SF110">
    <property type="entry name" value="UBID FAMILY DECARBOXYLASE"/>
    <property type="match status" value="1"/>
</dbReference>
<feature type="domain" description="Rhodopsin" evidence="8">
    <location>
        <begin position="23"/>
        <end position="264"/>
    </location>
</feature>
<feature type="transmembrane region" description="Helical" evidence="7">
    <location>
        <begin position="125"/>
        <end position="149"/>
    </location>
</feature>
<keyword evidence="3 7" id="KW-1133">Transmembrane helix</keyword>
<evidence type="ECO:0000259" key="8">
    <source>
        <dbReference type="Pfam" id="PF20684"/>
    </source>
</evidence>
<comment type="similarity">
    <text evidence="5">Belongs to the SAT4 family.</text>
</comment>
<evidence type="ECO:0000256" key="6">
    <source>
        <dbReference type="SAM" id="MobiDB-lite"/>
    </source>
</evidence>
<protein>
    <recommendedName>
        <fullName evidence="8">Rhodopsin domain-containing protein</fullName>
    </recommendedName>
</protein>
<evidence type="ECO:0000256" key="1">
    <source>
        <dbReference type="ARBA" id="ARBA00004141"/>
    </source>
</evidence>
<feature type="transmembrane region" description="Helical" evidence="7">
    <location>
        <begin position="12"/>
        <end position="30"/>
    </location>
</feature>
<dbReference type="HOGENOM" id="CLU_019101_2_2_1"/>
<dbReference type="STRING" id="5601.A0A0D2CZL0"/>
<dbReference type="GO" id="GO:0016020">
    <property type="term" value="C:membrane"/>
    <property type="evidence" value="ECO:0007669"/>
    <property type="project" value="UniProtKB-SubCell"/>
</dbReference>
<feature type="transmembrane region" description="Helical" evidence="7">
    <location>
        <begin position="169"/>
        <end position="194"/>
    </location>
</feature>
<evidence type="ECO:0000313" key="9">
    <source>
        <dbReference type="EMBL" id="KIW70676.1"/>
    </source>
</evidence>
<feature type="compositionally biased region" description="Low complexity" evidence="6">
    <location>
        <begin position="351"/>
        <end position="363"/>
    </location>
</feature>
<dbReference type="EMBL" id="KN846957">
    <property type="protein sequence ID" value="KIW70676.1"/>
    <property type="molecule type" value="Genomic_DNA"/>
</dbReference>